<accession>A0ACB9RD16</accession>
<sequence>MNFKCIHDNRCGVCNFQEDNYYPHPMVQDMLWGFLHNVVEPLVTCWPFSIQREKALKIAIDHIHYEDWNSRYLCIGAVLFLLACWVEDANSEAYKFHLARIPDYYWIAEDGMKMQALGSQLWDVALAVQAILSADLNEEYASTLRKSHDFVKASQVQEDPPDNFEDMYRHISKGAWTLRMAGLRLHSRRTKGLVVMFQVVLLLSQLPAHQVGEMIETERLFDAVNVILSLQSKNGGFPAWEASRGYAWLELFNPTELFEDVIIDKEYVECTASVIQALMLFKNMHPQHRQGEIKDSISNGIHYIEDKQNPDGSWYGCWGICYTYGTWFAVRGLVACGRSHENSSTLRQACKFLLSKQLPCGGWGESYLSSQNKVYTNLDGDRANLVQTAWAVLALIDAGQGKVDPTPIHRGIRVLMNSQMSDGDFPQQEITGVFNRNCTQNYSAYRNIFPIWAIGDYRRRILFA</sequence>
<evidence type="ECO:0000313" key="1">
    <source>
        <dbReference type="EMBL" id="KAI4376388.1"/>
    </source>
</evidence>
<dbReference type="Proteomes" id="UP001057402">
    <property type="component" value="Chromosome 4"/>
</dbReference>
<evidence type="ECO:0000313" key="2">
    <source>
        <dbReference type="Proteomes" id="UP001057402"/>
    </source>
</evidence>
<organism evidence="1 2">
    <name type="scientific">Melastoma candidum</name>
    <dbReference type="NCBI Taxonomy" id="119954"/>
    <lineage>
        <taxon>Eukaryota</taxon>
        <taxon>Viridiplantae</taxon>
        <taxon>Streptophyta</taxon>
        <taxon>Embryophyta</taxon>
        <taxon>Tracheophyta</taxon>
        <taxon>Spermatophyta</taxon>
        <taxon>Magnoliopsida</taxon>
        <taxon>eudicotyledons</taxon>
        <taxon>Gunneridae</taxon>
        <taxon>Pentapetalae</taxon>
        <taxon>rosids</taxon>
        <taxon>malvids</taxon>
        <taxon>Myrtales</taxon>
        <taxon>Melastomataceae</taxon>
        <taxon>Melastomatoideae</taxon>
        <taxon>Melastomateae</taxon>
        <taxon>Melastoma</taxon>
    </lineage>
</organism>
<comment type="caution">
    <text evidence="1">The sequence shown here is derived from an EMBL/GenBank/DDBJ whole genome shotgun (WGS) entry which is preliminary data.</text>
</comment>
<protein>
    <submittedName>
        <fullName evidence="1">Uncharacterized protein</fullName>
    </submittedName>
</protein>
<gene>
    <name evidence="1" type="ORF">MLD38_014157</name>
</gene>
<keyword evidence="2" id="KW-1185">Reference proteome</keyword>
<dbReference type="EMBL" id="CM042883">
    <property type="protein sequence ID" value="KAI4376388.1"/>
    <property type="molecule type" value="Genomic_DNA"/>
</dbReference>
<proteinExistence type="predicted"/>
<name>A0ACB9RD16_9MYRT</name>
<reference evidence="2" key="1">
    <citation type="journal article" date="2023" name="Front. Plant Sci.">
        <title>Chromosomal-level genome assembly of Melastoma candidum provides insights into trichome evolution.</title>
        <authorList>
            <person name="Zhong Y."/>
            <person name="Wu W."/>
            <person name="Sun C."/>
            <person name="Zou P."/>
            <person name="Liu Y."/>
            <person name="Dai S."/>
            <person name="Zhou R."/>
        </authorList>
    </citation>
    <scope>NUCLEOTIDE SEQUENCE [LARGE SCALE GENOMIC DNA]</scope>
</reference>